<dbReference type="GO" id="GO:0009055">
    <property type="term" value="F:electron transfer activity"/>
    <property type="evidence" value="ECO:0007669"/>
    <property type="project" value="InterPro"/>
</dbReference>
<keyword evidence="11 13" id="KW-0472">Membrane</keyword>
<evidence type="ECO:0000313" key="16">
    <source>
        <dbReference type="Proteomes" id="UP000482578"/>
    </source>
</evidence>
<dbReference type="GO" id="GO:0005886">
    <property type="term" value="C:plasma membrane"/>
    <property type="evidence" value="ECO:0007669"/>
    <property type="project" value="UniProtKB-SubCell"/>
</dbReference>
<feature type="transmembrane region" description="Helical" evidence="13">
    <location>
        <begin position="146"/>
        <end position="166"/>
    </location>
</feature>
<proteinExistence type="inferred from homology"/>
<dbReference type="Gene3D" id="1.20.950.20">
    <property type="entry name" value="Transmembrane di-heme cytochromes, Chain C"/>
    <property type="match status" value="1"/>
</dbReference>
<dbReference type="InterPro" id="IPR016174">
    <property type="entry name" value="Di-haem_cyt_TM"/>
</dbReference>
<dbReference type="GO" id="GO:0046872">
    <property type="term" value="F:metal ion binding"/>
    <property type="evidence" value="ECO:0007669"/>
    <property type="project" value="UniProtKB-KW"/>
</dbReference>
<keyword evidence="3" id="KW-0813">Transport</keyword>
<reference evidence="15 16" key="1">
    <citation type="submission" date="2020-02" db="EMBL/GenBank/DDBJ databases">
        <authorList>
            <person name="Yang Z."/>
        </authorList>
    </citation>
    <scope>NUCLEOTIDE SEQUENCE [LARGE SCALE GENOMIC DNA]</scope>
    <source>
        <strain evidence="15 16">HX-7-9</strain>
    </source>
</reference>
<dbReference type="RefSeq" id="WP_163315408.1">
    <property type="nucleotide sequence ID" value="NZ_JAAGAA010000003.1"/>
</dbReference>
<evidence type="ECO:0000259" key="14">
    <source>
        <dbReference type="Pfam" id="PF01292"/>
    </source>
</evidence>
<evidence type="ECO:0000256" key="9">
    <source>
        <dbReference type="ARBA" id="ARBA00022989"/>
    </source>
</evidence>
<evidence type="ECO:0000256" key="5">
    <source>
        <dbReference type="ARBA" id="ARBA00022617"/>
    </source>
</evidence>
<keyword evidence="8" id="KW-0249">Electron transport</keyword>
<feature type="domain" description="Cytochrome b561 bacterial/Ni-hydrogenase" evidence="14">
    <location>
        <begin position="9"/>
        <end position="177"/>
    </location>
</feature>
<dbReference type="InterPro" id="IPR011577">
    <property type="entry name" value="Cyt_b561_bac/Ni-Hgenase"/>
</dbReference>
<keyword evidence="5" id="KW-0349">Heme</keyword>
<dbReference type="Proteomes" id="UP000482578">
    <property type="component" value="Unassembled WGS sequence"/>
</dbReference>
<evidence type="ECO:0000256" key="11">
    <source>
        <dbReference type="ARBA" id="ARBA00023136"/>
    </source>
</evidence>
<organism evidence="15 16">
    <name type="scientific">Crenobacter caeni</name>
    <dbReference type="NCBI Taxonomy" id="2705474"/>
    <lineage>
        <taxon>Bacteria</taxon>
        <taxon>Pseudomonadati</taxon>
        <taxon>Pseudomonadota</taxon>
        <taxon>Betaproteobacteria</taxon>
        <taxon>Neisseriales</taxon>
        <taxon>Neisseriaceae</taxon>
        <taxon>Crenobacter</taxon>
    </lineage>
</organism>
<comment type="cofactor">
    <cofactor evidence="1">
        <name>heme b</name>
        <dbReference type="ChEBI" id="CHEBI:60344"/>
    </cofactor>
</comment>
<evidence type="ECO:0000256" key="10">
    <source>
        <dbReference type="ARBA" id="ARBA00023004"/>
    </source>
</evidence>
<keyword evidence="9 13" id="KW-1133">Transmembrane helix</keyword>
<evidence type="ECO:0000256" key="7">
    <source>
        <dbReference type="ARBA" id="ARBA00022723"/>
    </source>
</evidence>
<comment type="similarity">
    <text evidence="12">Belongs to the cytochrome b561 family.</text>
</comment>
<dbReference type="EMBL" id="JAAGAA010000003">
    <property type="protein sequence ID" value="NDV12179.1"/>
    <property type="molecule type" value="Genomic_DNA"/>
</dbReference>
<comment type="caution">
    <text evidence="15">The sequence shown here is derived from an EMBL/GenBank/DDBJ whole genome shotgun (WGS) entry which is preliminary data.</text>
</comment>
<gene>
    <name evidence="15" type="ORF">GZH52_05135</name>
</gene>
<evidence type="ECO:0000256" key="3">
    <source>
        <dbReference type="ARBA" id="ARBA00022448"/>
    </source>
</evidence>
<dbReference type="InterPro" id="IPR052168">
    <property type="entry name" value="Cytochrome_b561_oxidase"/>
</dbReference>
<keyword evidence="10" id="KW-0408">Iron</keyword>
<evidence type="ECO:0000256" key="6">
    <source>
        <dbReference type="ARBA" id="ARBA00022692"/>
    </source>
</evidence>
<dbReference type="PANTHER" id="PTHR30529">
    <property type="entry name" value="CYTOCHROME B561"/>
    <property type="match status" value="1"/>
</dbReference>
<dbReference type="GO" id="GO:0022904">
    <property type="term" value="P:respiratory electron transport chain"/>
    <property type="evidence" value="ECO:0007669"/>
    <property type="project" value="InterPro"/>
</dbReference>
<evidence type="ECO:0000256" key="4">
    <source>
        <dbReference type="ARBA" id="ARBA00022475"/>
    </source>
</evidence>
<feature type="transmembrane region" description="Helical" evidence="13">
    <location>
        <begin position="87"/>
        <end position="111"/>
    </location>
</feature>
<name>A0A6B2KQC3_9NEIS</name>
<evidence type="ECO:0000256" key="1">
    <source>
        <dbReference type="ARBA" id="ARBA00001970"/>
    </source>
</evidence>
<keyword evidence="7" id="KW-0479">Metal-binding</keyword>
<dbReference type="PANTHER" id="PTHR30529:SF3">
    <property type="entry name" value="CYTOCHROME B561 HOMOLOG 1"/>
    <property type="match status" value="1"/>
</dbReference>
<dbReference type="AlphaFoldDB" id="A0A6B2KQC3"/>
<evidence type="ECO:0000256" key="13">
    <source>
        <dbReference type="SAM" id="Phobius"/>
    </source>
</evidence>
<evidence type="ECO:0000313" key="15">
    <source>
        <dbReference type="EMBL" id="NDV12179.1"/>
    </source>
</evidence>
<comment type="subcellular location">
    <subcellularLocation>
        <location evidence="2">Cell membrane</location>
        <topology evidence="2">Multi-pass membrane protein</topology>
    </subcellularLocation>
</comment>
<evidence type="ECO:0000256" key="8">
    <source>
        <dbReference type="ARBA" id="ARBA00022982"/>
    </source>
</evidence>
<dbReference type="GO" id="GO:0020037">
    <property type="term" value="F:heme binding"/>
    <property type="evidence" value="ECO:0007669"/>
    <property type="project" value="TreeGrafter"/>
</dbReference>
<feature type="transmembrane region" description="Helical" evidence="13">
    <location>
        <begin position="47"/>
        <end position="67"/>
    </location>
</feature>
<keyword evidence="4" id="KW-1003">Cell membrane</keyword>
<keyword evidence="6 13" id="KW-0812">Transmembrane</keyword>
<accession>A0A6B2KQC3</accession>
<protein>
    <submittedName>
        <fullName evidence="15">Cytochrome b</fullName>
    </submittedName>
</protein>
<evidence type="ECO:0000256" key="12">
    <source>
        <dbReference type="ARBA" id="ARBA00037975"/>
    </source>
</evidence>
<sequence>MLFNSRRSYGTVARAFHWLTFAALLVVLAMTQVRELFDKQSEARVEIWQWHISFGILVFLLTVPRLVWRLGSRLPETSPPPKKLDMLLAHVTHWTLYALLLITPLFGLWSLQAGDATVHFFGLSLPQLFGVDDALSHKLKEIHGTLGGTVFWLAVLHIAAALWHHWRLHDDTLTRMAGRERPD</sequence>
<evidence type="ECO:0000256" key="2">
    <source>
        <dbReference type="ARBA" id="ARBA00004651"/>
    </source>
</evidence>
<keyword evidence="16" id="KW-1185">Reference proteome</keyword>
<dbReference type="Pfam" id="PF01292">
    <property type="entry name" value="Ni_hydr_CYTB"/>
    <property type="match status" value="1"/>
</dbReference>
<dbReference type="SUPFAM" id="SSF81342">
    <property type="entry name" value="Transmembrane di-heme cytochromes"/>
    <property type="match status" value="1"/>
</dbReference>